<dbReference type="EMBL" id="PVXQ01000015">
    <property type="protein sequence ID" value="PRR82540.1"/>
    <property type="molecule type" value="Genomic_DNA"/>
</dbReference>
<dbReference type="InterPro" id="IPR050706">
    <property type="entry name" value="Cyclic-di-GMP_PDE-like"/>
</dbReference>
<dbReference type="InterPro" id="IPR035919">
    <property type="entry name" value="EAL_sf"/>
</dbReference>
<dbReference type="AlphaFoldDB" id="A0A2T0BF57"/>
<evidence type="ECO:0000256" key="1">
    <source>
        <dbReference type="SAM" id="Coils"/>
    </source>
</evidence>
<dbReference type="InterPro" id="IPR000160">
    <property type="entry name" value="GGDEF_dom"/>
</dbReference>
<dbReference type="InterPro" id="IPR001633">
    <property type="entry name" value="EAL_dom"/>
</dbReference>
<dbReference type="Pfam" id="PF00990">
    <property type="entry name" value="GGDEF"/>
    <property type="match status" value="1"/>
</dbReference>
<name>A0A2T0BF57_9CLOT</name>
<feature type="domain" description="GGDEF" evidence="4">
    <location>
        <begin position="193"/>
        <end position="325"/>
    </location>
</feature>
<proteinExistence type="predicted"/>
<dbReference type="PROSITE" id="PS50887">
    <property type="entry name" value="GGDEF"/>
    <property type="match status" value="1"/>
</dbReference>
<dbReference type="CDD" id="cd01949">
    <property type="entry name" value="GGDEF"/>
    <property type="match status" value="1"/>
</dbReference>
<dbReference type="Pfam" id="PF00563">
    <property type="entry name" value="EAL"/>
    <property type="match status" value="1"/>
</dbReference>
<dbReference type="InterPro" id="IPR000014">
    <property type="entry name" value="PAS"/>
</dbReference>
<dbReference type="InterPro" id="IPR035965">
    <property type="entry name" value="PAS-like_dom_sf"/>
</dbReference>
<dbReference type="InterPro" id="IPR029787">
    <property type="entry name" value="Nucleotide_cyclase"/>
</dbReference>
<dbReference type="Pfam" id="PF08447">
    <property type="entry name" value="PAS_3"/>
    <property type="match status" value="1"/>
</dbReference>
<sequence>MDHSKYTCEQLIERITELEMLNKELLSEKEQENRLDFAWSGKLGHWYWNIKTNSVVFNKLKVTALGYTMDELPKKVHYGFFTEKLHPDDYQNTMNAMLNHMQGKEEVYEVEYRIQAKDKSWKWFYDRGKITQRDINGKPLFAAGIVFDITDKKEQELDLKRENDRKHIDDLTGAPNKNFFRIKAEKLIKSNRKQYVFILLDIDRFKLINDLFGYAQGDLLLKHMANVLSHQINQDEAFARITGDKFYILLEYVVKEEVESRLEKITEDILSFKLNHDSRFNMVVCAGIFVIKNIDITIDIISDRASLAAKMIKGSYTSAHFFYNDDIRNQIIQENEIETEMQEALDNRDFKVYLQPKYEFKTEKIVGSEALIRWYHQKKGIIMPDRFIPIFEKNGFVTKIDMYVLEEICKKQREWEEQGQKPIVVSVNQSRLHLHNPEYVDTLKAIVEKYDIKPGILELELTESAFSCNMNIILDITRRLHNIGFRLSIDDFGSGYSALNMLKDIFIDVVKLDREFFKETSNLVRGKKIIENIVMLAKDLGIETVAEGVETKEQAEFLREIGCDLAQGYYYAKPMTITEFEALLEKEK</sequence>
<reference evidence="5 6" key="1">
    <citation type="submission" date="2018-03" db="EMBL/GenBank/DDBJ databases">
        <title>Genome sequence of Clostridium vincentii DSM 10228.</title>
        <authorList>
            <person name="Poehlein A."/>
            <person name="Daniel R."/>
        </authorList>
    </citation>
    <scope>NUCLEOTIDE SEQUENCE [LARGE SCALE GENOMIC DNA]</scope>
    <source>
        <strain evidence="5 6">DSM 10228</strain>
    </source>
</reference>
<dbReference type="InterPro" id="IPR000700">
    <property type="entry name" value="PAS-assoc_C"/>
</dbReference>
<dbReference type="SUPFAM" id="SSF141868">
    <property type="entry name" value="EAL domain-like"/>
    <property type="match status" value="1"/>
</dbReference>
<dbReference type="InterPro" id="IPR013655">
    <property type="entry name" value="PAS_fold_3"/>
</dbReference>
<evidence type="ECO:0000259" key="2">
    <source>
        <dbReference type="PROSITE" id="PS50113"/>
    </source>
</evidence>
<dbReference type="SMART" id="SM00086">
    <property type="entry name" value="PAC"/>
    <property type="match status" value="1"/>
</dbReference>
<dbReference type="InterPro" id="IPR001610">
    <property type="entry name" value="PAC"/>
</dbReference>
<feature type="domain" description="PAC" evidence="2">
    <location>
        <begin position="108"/>
        <end position="161"/>
    </location>
</feature>
<evidence type="ECO:0000313" key="6">
    <source>
        <dbReference type="Proteomes" id="UP000239471"/>
    </source>
</evidence>
<dbReference type="GO" id="GO:0071111">
    <property type="term" value="F:cyclic-guanylate-specific phosphodiesterase activity"/>
    <property type="evidence" value="ECO:0007669"/>
    <property type="project" value="InterPro"/>
</dbReference>
<dbReference type="PROSITE" id="PS50883">
    <property type="entry name" value="EAL"/>
    <property type="match status" value="1"/>
</dbReference>
<keyword evidence="6" id="KW-1185">Reference proteome</keyword>
<dbReference type="Gene3D" id="3.20.20.450">
    <property type="entry name" value="EAL domain"/>
    <property type="match status" value="1"/>
</dbReference>
<comment type="caution">
    <text evidence="5">The sequence shown here is derived from an EMBL/GenBank/DDBJ whole genome shotgun (WGS) entry which is preliminary data.</text>
</comment>
<dbReference type="SMART" id="SM00267">
    <property type="entry name" value="GGDEF"/>
    <property type="match status" value="1"/>
</dbReference>
<feature type="coiled-coil region" evidence="1">
    <location>
        <begin position="8"/>
        <end position="35"/>
    </location>
</feature>
<dbReference type="OrthoDB" id="9762141at2"/>
<dbReference type="NCBIfam" id="TIGR00229">
    <property type="entry name" value="sensory_box"/>
    <property type="match status" value="1"/>
</dbReference>
<dbReference type="Gene3D" id="3.30.70.270">
    <property type="match status" value="1"/>
</dbReference>
<dbReference type="PANTHER" id="PTHR33121">
    <property type="entry name" value="CYCLIC DI-GMP PHOSPHODIESTERASE PDEF"/>
    <property type="match status" value="1"/>
</dbReference>
<accession>A0A2T0BF57</accession>
<dbReference type="PANTHER" id="PTHR33121:SF70">
    <property type="entry name" value="SIGNALING PROTEIN YKOW"/>
    <property type="match status" value="1"/>
</dbReference>
<keyword evidence="1" id="KW-0175">Coiled coil</keyword>
<dbReference type="SUPFAM" id="SSF55785">
    <property type="entry name" value="PYP-like sensor domain (PAS domain)"/>
    <property type="match status" value="1"/>
</dbReference>
<dbReference type="SUPFAM" id="SSF55073">
    <property type="entry name" value="Nucleotide cyclase"/>
    <property type="match status" value="1"/>
</dbReference>
<dbReference type="InterPro" id="IPR043128">
    <property type="entry name" value="Rev_trsase/Diguanyl_cyclase"/>
</dbReference>
<evidence type="ECO:0000259" key="3">
    <source>
        <dbReference type="PROSITE" id="PS50883"/>
    </source>
</evidence>
<evidence type="ECO:0000259" key="4">
    <source>
        <dbReference type="PROSITE" id="PS50887"/>
    </source>
</evidence>
<dbReference type="PROSITE" id="PS50113">
    <property type="entry name" value="PAC"/>
    <property type="match status" value="1"/>
</dbReference>
<dbReference type="Gene3D" id="3.30.450.20">
    <property type="entry name" value="PAS domain"/>
    <property type="match status" value="1"/>
</dbReference>
<protein>
    <submittedName>
        <fullName evidence="5">Phytochrome-like protein cph2</fullName>
    </submittedName>
</protein>
<dbReference type="SMART" id="SM00052">
    <property type="entry name" value="EAL"/>
    <property type="match status" value="1"/>
</dbReference>
<dbReference type="NCBIfam" id="TIGR00254">
    <property type="entry name" value="GGDEF"/>
    <property type="match status" value="1"/>
</dbReference>
<dbReference type="RefSeq" id="WP_106059659.1">
    <property type="nucleotide sequence ID" value="NZ_PVXQ01000015.1"/>
</dbReference>
<gene>
    <name evidence="5" type="primary">cph2_7</name>
    <name evidence="5" type="ORF">CLVI_16750</name>
</gene>
<dbReference type="CDD" id="cd01948">
    <property type="entry name" value="EAL"/>
    <property type="match status" value="1"/>
</dbReference>
<feature type="domain" description="EAL" evidence="3">
    <location>
        <begin position="334"/>
        <end position="588"/>
    </location>
</feature>
<organism evidence="5 6">
    <name type="scientific">Clostridium vincentii</name>
    <dbReference type="NCBI Taxonomy" id="52704"/>
    <lineage>
        <taxon>Bacteria</taxon>
        <taxon>Bacillati</taxon>
        <taxon>Bacillota</taxon>
        <taxon>Clostridia</taxon>
        <taxon>Eubacteriales</taxon>
        <taxon>Clostridiaceae</taxon>
        <taxon>Clostridium</taxon>
    </lineage>
</organism>
<evidence type="ECO:0000313" key="5">
    <source>
        <dbReference type="EMBL" id="PRR82540.1"/>
    </source>
</evidence>
<dbReference type="Proteomes" id="UP000239471">
    <property type="component" value="Unassembled WGS sequence"/>
</dbReference>